<comment type="caution">
    <text evidence="1">The sequence shown here is derived from an EMBL/GenBank/DDBJ whole genome shotgun (WGS) entry which is preliminary data.</text>
</comment>
<evidence type="ECO:0000313" key="2">
    <source>
        <dbReference type="Proteomes" id="UP000636800"/>
    </source>
</evidence>
<dbReference type="Proteomes" id="UP000636800">
    <property type="component" value="Unassembled WGS sequence"/>
</dbReference>
<keyword evidence="2" id="KW-1185">Reference proteome</keyword>
<protein>
    <submittedName>
        <fullName evidence="1">Uncharacterized protein</fullName>
    </submittedName>
</protein>
<organism evidence="1 2">
    <name type="scientific">Vanilla planifolia</name>
    <name type="common">Vanilla</name>
    <dbReference type="NCBI Taxonomy" id="51239"/>
    <lineage>
        <taxon>Eukaryota</taxon>
        <taxon>Viridiplantae</taxon>
        <taxon>Streptophyta</taxon>
        <taxon>Embryophyta</taxon>
        <taxon>Tracheophyta</taxon>
        <taxon>Spermatophyta</taxon>
        <taxon>Magnoliopsida</taxon>
        <taxon>Liliopsida</taxon>
        <taxon>Asparagales</taxon>
        <taxon>Orchidaceae</taxon>
        <taxon>Vanilloideae</taxon>
        <taxon>Vanilleae</taxon>
        <taxon>Vanilla</taxon>
    </lineage>
</organism>
<dbReference type="EMBL" id="JADCNL010000623">
    <property type="protein sequence ID" value="KAG0446034.1"/>
    <property type="molecule type" value="Genomic_DNA"/>
</dbReference>
<sequence length="84" mass="9396">MVGVSRKATKRTKMAYKKILNHLLLKPRTGLVKMECNMRADVGGFFATQNLSFWCVGTSLKVTTTPFRALMLIMTLREGSPVFG</sequence>
<reference evidence="1 2" key="1">
    <citation type="journal article" date="2020" name="Nat. Food">
        <title>A phased Vanilla planifolia genome enables genetic improvement of flavour and production.</title>
        <authorList>
            <person name="Hasing T."/>
            <person name="Tang H."/>
            <person name="Brym M."/>
            <person name="Khazi F."/>
            <person name="Huang T."/>
            <person name="Chambers A.H."/>
        </authorList>
    </citation>
    <scope>NUCLEOTIDE SEQUENCE [LARGE SCALE GENOMIC DNA]</scope>
    <source>
        <tissue evidence="1">Leaf</tissue>
    </source>
</reference>
<dbReference type="AlphaFoldDB" id="A0A835U1J6"/>
<proteinExistence type="predicted"/>
<name>A0A835U1J6_VANPL</name>
<gene>
    <name evidence="1" type="ORF">HPP92_029030</name>
</gene>
<evidence type="ECO:0000313" key="1">
    <source>
        <dbReference type="EMBL" id="KAG0446034.1"/>
    </source>
</evidence>
<accession>A0A835U1J6</accession>